<evidence type="ECO:0000256" key="5">
    <source>
        <dbReference type="ARBA" id="ARBA00022859"/>
    </source>
</evidence>
<dbReference type="GO" id="GO:0009897">
    <property type="term" value="C:external side of plasma membrane"/>
    <property type="evidence" value="ECO:0007669"/>
    <property type="project" value="TreeGrafter"/>
</dbReference>
<dbReference type="PRINTS" id="PR01638">
    <property type="entry name" value="MHCCLASSI"/>
</dbReference>
<evidence type="ECO:0000256" key="2">
    <source>
        <dbReference type="ARBA" id="ARBA00022451"/>
    </source>
</evidence>
<keyword evidence="4" id="KW-0732">Signal</keyword>
<accession>A0A4D9DLN5</accession>
<reference evidence="13 14" key="2">
    <citation type="submission" date="2019-04" db="EMBL/GenBank/DDBJ databases">
        <title>The genome sequence of big-headed turtle.</title>
        <authorList>
            <person name="Gong S."/>
        </authorList>
    </citation>
    <scope>NUCLEOTIDE SEQUENCE [LARGE SCALE GENOMIC DNA]</scope>
    <source>
        <strain evidence="13">DO16091913</strain>
        <tissue evidence="13">Muscle</tissue>
    </source>
</reference>
<keyword evidence="2" id="KW-0490">MHC I</keyword>
<evidence type="ECO:0000313" key="14">
    <source>
        <dbReference type="Proteomes" id="UP000297703"/>
    </source>
</evidence>
<dbReference type="GO" id="GO:0005615">
    <property type="term" value="C:extracellular space"/>
    <property type="evidence" value="ECO:0007669"/>
    <property type="project" value="TreeGrafter"/>
</dbReference>
<dbReference type="InterPro" id="IPR050208">
    <property type="entry name" value="MHC_class-I_related"/>
</dbReference>
<evidence type="ECO:0000256" key="10">
    <source>
        <dbReference type="RuleBase" id="RU004439"/>
    </source>
</evidence>
<dbReference type="OrthoDB" id="8936120at2759"/>
<sequence length="261" mass="29702">MTLPWAPALCVSGFHTLQLKYGCELRGDDSKGGYFQFAYDGRDFLSLDKDQETWVAADDAAQISKRKWDAERSNTQYWKGYLERECIEWLGKYLEYGKETLQRRGSALLCQPGIETGVTPAPGADPPARSLERLLLAPRSRALALPGQSPSHALTRNSQLSGRVAEHQPDREATFFVKHDWLRGALQPRPGSIERTRQPWAGAWDQRRRFQPETVTDAGRKFHLVNVFYKTLFSRSASRTRLPSPRDSLHRTETLTQAINQ</sequence>
<evidence type="ECO:0000256" key="11">
    <source>
        <dbReference type="SAM" id="MobiDB-lite"/>
    </source>
</evidence>
<comment type="similarity">
    <text evidence="10">Belongs to the MHC class I family.</text>
</comment>
<evidence type="ECO:0000256" key="3">
    <source>
        <dbReference type="ARBA" id="ARBA00022692"/>
    </source>
</evidence>
<dbReference type="PANTHER" id="PTHR16675">
    <property type="entry name" value="MHC CLASS I-RELATED"/>
    <property type="match status" value="1"/>
</dbReference>
<comment type="caution">
    <text evidence="13">The sequence shown here is derived from an EMBL/GenBank/DDBJ whole genome shotgun (WGS) entry which is preliminary data.</text>
</comment>
<evidence type="ECO:0000256" key="4">
    <source>
        <dbReference type="ARBA" id="ARBA00022729"/>
    </source>
</evidence>
<dbReference type="Pfam" id="PF00129">
    <property type="entry name" value="MHC_I"/>
    <property type="match status" value="1"/>
</dbReference>
<dbReference type="Gene3D" id="3.30.500.10">
    <property type="entry name" value="MHC class I-like antigen recognition-like"/>
    <property type="match status" value="1"/>
</dbReference>
<dbReference type="SUPFAM" id="SSF54452">
    <property type="entry name" value="MHC antigen-recognition domain"/>
    <property type="match status" value="1"/>
</dbReference>
<keyword evidence="5" id="KW-0391">Immunity</keyword>
<evidence type="ECO:0000256" key="1">
    <source>
        <dbReference type="ARBA" id="ARBA00004479"/>
    </source>
</evidence>
<evidence type="ECO:0000256" key="7">
    <source>
        <dbReference type="ARBA" id="ARBA00023136"/>
    </source>
</evidence>
<comment type="subcellular location">
    <subcellularLocation>
        <location evidence="1">Membrane</location>
        <topology evidence="1">Single-pass type I membrane protein</topology>
    </subcellularLocation>
</comment>
<dbReference type="GO" id="GO:0042612">
    <property type="term" value="C:MHC class I protein complex"/>
    <property type="evidence" value="ECO:0007669"/>
    <property type="project" value="UniProtKB-KW"/>
</dbReference>
<organism evidence="13 14">
    <name type="scientific">Platysternon megacephalum</name>
    <name type="common">big-headed turtle</name>
    <dbReference type="NCBI Taxonomy" id="55544"/>
    <lineage>
        <taxon>Eukaryota</taxon>
        <taxon>Metazoa</taxon>
        <taxon>Chordata</taxon>
        <taxon>Craniata</taxon>
        <taxon>Vertebrata</taxon>
        <taxon>Euteleostomi</taxon>
        <taxon>Archelosauria</taxon>
        <taxon>Testudinata</taxon>
        <taxon>Testudines</taxon>
        <taxon>Cryptodira</taxon>
        <taxon>Durocryptodira</taxon>
        <taxon>Testudinoidea</taxon>
        <taxon>Platysternidae</taxon>
        <taxon>Platysternon</taxon>
    </lineage>
</organism>
<evidence type="ECO:0000256" key="6">
    <source>
        <dbReference type="ARBA" id="ARBA00022989"/>
    </source>
</evidence>
<dbReference type="Proteomes" id="UP000297703">
    <property type="component" value="Unassembled WGS sequence"/>
</dbReference>
<dbReference type="EMBL" id="QXTE01001164">
    <property type="protein sequence ID" value="TFJ95833.1"/>
    <property type="molecule type" value="Genomic_DNA"/>
</dbReference>
<keyword evidence="9" id="KW-0325">Glycoprotein</keyword>
<keyword evidence="3" id="KW-0812">Transmembrane</keyword>
<dbReference type="AlphaFoldDB" id="A0A4D9DLN5"/>
<dbReference type="GO" id="GO:0006955">
    <property type="term" value="P:immune response"/>
    <property type="evidence" value="ECO:0007669"/>
    <property type="project" value="TreeGrafter"/>
</dbReference>
<keyword evidence="14" id="KW-1185">Reference proteome</keyword>
<dbReference type="InterPro" id="IPR011162">
    <property type="entry name" value="MHC_I/II-like_Ag-recog"/>
</dbReference>
<evidence type="ECO:0000256" key="8">
    <source>
        <dbReference type="ARBA" id="ARBA00023157"/>
    </source>
</evidence>
<dbReference type="InterPro" id="IPR001039">
    <property type="entry name" value="MHC_I_a_a1/a2"/>
</dbReference>
<feature type="domain" description="MHC class I-like antigen recognition-like" evidence="12">
    <location>
        <begin position="12"/>
        <end position="101"/>
    </location>
</feature>
<dbReference type="STRING" id="55544.A0A4D9DLN5"/>
<protein>
    <submittedName>
        <fullName evidence="13">Cytochrome P450 82A3-like</fullName>
    </submittedName>
</protein>
<feature type="region of interest" description="Disordered" evidence="11">
    <location>
        <begin position="239"/>
        <end position="261"/>
    </location>
</feature>
<keyword evidence="6" id="KW-1133">Transmembrane helix</keyword>
<evidence type="ECO:0000313" key="13">
    <source>
        <dbReference type="EMBL" id="TFJ95833.1"/>
    </source>
</evidence>
<evidence type="ECO:0000256" key="9">
    <source>
        <dbReference type="ARBA" id="ARBA00023180"/>
    </source>
</evidence>
<reference evidence="13 14" key="1">
    <citation type="submission" date="2019-04" db="EMBL/GenBank/DDBJ databases">
        <title>Draft genome of the big-headed turtle Platysternon megacephalum.</title>
        <authorList>
            <person name="Gong S."/>
        </authorList>
    </citation>
    <scope>NUCLEOTIDE SEQUENCE [LARGE SCALE GENOMIC DNA]</scope>
    <source>
        <strain evidence="13">DO16091913</strain>
        <tissue evidence="13">Muscle</tissue>
    </source>
</reference>
<keyword evidence="7" id="KW-0472">Membrane</keyword>
<dbReference type="GO" id="GO:0002474">
    <property type="term" value="P:antigen processing and presentation of peptide antigen via MHC class I"/>
    <property type="evidence" value="ECO:0007669"/>
    <property type="project" value="UniProtKB-KW"/>
</dbReference>
<keyword evidence="8" id="KW-1015">Disulfide bond</keyword>
<name>A0A4D9DLN5_9SAUR</name>
<proteinExistence type="inferred from homology"/>
<dbReference type="InterPro" id="IPR011161">
    <property type="entry name" value="MHC_I-like_Ag-recog"/>
</dbReference>
<evidence type="ECO:0000259" key="12">
    <source>
        <dbReference type="Pfam" id="PF00129"/>
    </source>
</evidence>
<dbReference type="InterPro" id="IPR037055">
    <property type="entry name" value="MHC_I-like_Ag-recog_sf"/>
</dbReference>
<gene>
    <name evidence="13" type="ORF">DR999_PMT22459</name>
</gene>
<dbReference type="PANTHER" id="PTHR16675:SF242">
    <property type="entry name" value="MAJOR HISTOCOMPATIBILITY COMPLEX CLASS I-RELATED GENE PROTEIN"/>
    <property type="match status" value="1"/>
</dbReference>